<evidence type="ECO:0000313" key="5">
    <source>
        <dbReference type="EMBL" id="QIJ72036.1"/>
    </source>
</evidence>
<protein>
    <recommendedName>
        <fullName evidence="3">Glucokinase</fullName>
        <ecNumber evidence="3">2.7.1.2</ecNumber>
    </recommendedName>
    <alternativeName>
        <fullName evidence="3">Glucose kinase</fullName>
    </alternativeName>
</protein>
<evidence type="ECO:0000313" key="6">
    <source>
        <dbReference type="Proteomes" id="UP000502179"/>
    </source>
</evidence>
<keyword evidence="1 3" id="KW-0808">Transferase</keyword>
<dbReference type="GO" id="GO:0005524">
    <property type="term" value="F:ATP binding"/>
    <property type="evidence" value="ECO:0007669"/>
    <property type="project" value="UniProtKB-UniRule"/>
</dbReference>
<dbReference type="EC" id="2.7.1.2" evidence="3"/>
<keyword evidence="6" id="KW-1185">Reference proteome</keyword>
<dbReference type="Gene3D" id="3.30.420.40">
    <property type="match status" value="1"/>
</dbReference>
<name>A0A6G7PWV4_9BACT</name>
<dbReference type="Pfam" id="PF02685">
    <property type="entry name" value="Glucokinase"/>
    <property type="match status" value="1"/>
</dbReference>
<keyword evidence="3" id="KW-0067">ATP-binding</keyword>
<evidence type="ECO:0000256" key="1">
    <source>
        <dbReference type="ARBA" id="ARBA00022679"/>
    </source>
</evidence>
<keyword evidence="2 3" id="KW-0418">Kinase</keyword>
<feature type="binding site" evidence="3">
    <location>
        <begin position="5"/>
        <end position="10"/>
    </location>
    <ligand>
        <name>ATP</name>
        <dbReference type="ChEBI" id="CHEBI:30616"/>
    </ligand>
</feature>
<dbReference type="Proteomes" id="UP000502179">
    <property type="component" value="Chromosome"/>
</dbReference>
<keyword evidence="3" id="KW-0324">Glycolysis</keyword>
<comment type="catalytic activity">
    <reaction evidence="3">
        <text>D-glucose + ATP = D-glucose 6-phosphate + ADP + H(+)</text>
        <dbReference type="Rhea" id="RHEA:17825"/>
        <dbReference type="ChEBI" id="CHEBI:4167"/>
        <dbReference type="ChEBI" id="CHEBI:15378"/>
        <dbReference type="ChEBI" id="CHEBI:30616"/>
        <dbReference type="ChEBI" id="CHEBI:61548"/>
        <dbReference type="ChEBI" id="CHEBI:456216"/>
        <dbReference type="EC" id="2.7.1.2"/>
    </reaction>
</comment>
<dbReference type="InterPro" id="IPR003836">
    <property type="entry name" value="Glucokinase"/>
</dbReference>
<dbReference type="GO" id="GO:0005536">
    <property type="term" value="F:D-glucose binding"/>
    <property type="evidence" value="ECO:0007669"/>
    <property type="project" value="InterPro"/>
</dbReference>
<comment type="subcellular location">
    <subcellularLocation>
        <location evidence="3">Cytoplasm</location>
    </subcellularLocation>
</comment>
<dbReference type="PANTHER" id="PTHR47363">
    <property type="entry name" value="GLUCOKINASE"/>
    <property type="match status" value="1"/>
</dbReference>
<dbReference type="GO" id="GO:0005737">
    <property type="term" value="C:cytoplasm"/>
    <property type="evidence" value="ECO:0007669"/>
    <property type="project" value="UniProtKB-SubCell"/>
</dbReference>
<dbReference type="PANTHER" id="PTHR47363:SF1">
    <property type="entry name" value="GLUCOKINASE"/>
    <property type="match status" value="1"/>
</dbReference>
<dbReference type="RefSeq" id="WP_166032253.1">
    <property type="nucleotide sequence ID" value="NZ_CP048877.1"/>
</dbReference>
<comment type="similarity">
    <text evidence="3 4">Belongs to the bacterial glucokinase family.</text>
</comment>
<dbReference type="GO" id="GO:0006096">
    <property type="term" value="P:glycolytic process"/>
    <property type="evidence" value="ECO:0007669"/>
    <property type="project" value="UniProtKB-UniRule"/>
</dbReference>
<reference evidence="5 6" key="1">
    <citation type="submission" date="2020-02" db="EMBL/GenBank/DDBJ databases">
        <title>Genome analysis of Thermosulfuriphilus ammonigenes ST65T, an anaerobic thermophilic chemolithoautotrophic bacterium isolated from a deep-sea hydrothermal vent.</title>
        <authorList>
            <person name="Slobodkina G."/>
            <person name="Allioux M."/>
            <person name="Merkel A."/>
            <person name="Alain K."/>
            <person name="Jebbar M."/>
            <person name="Slobodkin A."/>
        </authorList>
    </citation>
    <scope>NUCLEOTIDE SEQUENCE [LARGE SCALE GENOMIC DNA]</scope>
    <source>
        <strain evidence="5 6">ST65</strain>
    </source>
</reference>
<proteinExistence type="inferred from homology"/>
<dbReference type="SUPFAM" id="SSF53067">
    <property type="entry name" value="Actin-like ATPase domain"/>
    <property type="match status" value="1"/>
</dbReference>
<dbReference type="KEGG" id="tav:G4V39_07045"/>
<accession>A0A6G7PWV4</accession>
<sequence>MLLAADIGGTKTAIALFAPGDFAPQELRIYQNARFPSAKELLTTYLEESSSKGLLKAAVFSLAGPVIDGRCQMINLGWTLTEEALCQILEVSQVRLINDLVATAYGTLVIPSQDLLSLKEGHPVQQAPRGIIAAGTGLGQSVLIPLEDKGHLALATEAGHADFAPADDLEWGLYKYLHRRYGHVSVERIVSGPGIENIYRYLLEKGPTPDDPFVHQRPQARAPEIVAAANKSPTCRQALQIFLRAYGAEAGNLALRTLARGGIYLGGGIAPKIVSHLKGETFISAFLSKGRLQPLLEEIPVYLIRNEETALLGAAYLGQSLI</sequence>
<dbReference type="NCBIfam" id="TIGR00749">
    <property type="entry name" value="glk"/>
    <property type="match status" value="1"/>
</dbReference>
<dbReference type="GO" id="GO:0004340">
    <property type="term" value="F:glucokinase activity"/>
    <property type="evidence" value="ECO:0007669"/>
    <property type="project" value="UniProtKB-UniRule"/>
</dbReference>
<organism evidence="5 6">
    <name type="scientific">Thermosulfuriphilus ammonigenes</name>
    <dbReference type="NCBI Taxonomy" id="1936021"/>
    <lineage>
        <taxon>Bacteria</taxon>
        <taxon>Pseudomonadati</taxon>
        <taxon>Thermodesulfobacteriota</taxon>
        <taxon>Thermodesulfobacteria</taxon>
        <taxon>Thermodesulfobacteriales</taxon>
        <taxon>Thermodesulfobacteriaceae</taxon>
        <taxon>Thermosulfuriphilus</taxon>
    </lineage>
</organism>
<dbReference type="Gene3D" id="3.40.367.20">
    <property type="match status" value="1"/>
</dbReference>
<gene>
    <name evidence="3 5" type="primary">glk</name>
    <name evidence="5" type="ORF">G4V39_07045</name>
</gene>
<evidence type="ECO:0000256" key="2">
    <source>
        <dbReference type="ARBA" id="ARBA00022777"/>
    </source>
</evidence>
<keyword evidence="3" id="KW-0963">Cytoplasm</keyword>
<dbReference type="EMBL" id="CP048877">
    <property type="protein sequence ID" value="QIJ72036.1"/>
    <property type="molecule type" value="Genomic_DNA"/>
</dbReference>
<dbReference type="HAMAP" id="MF_00524">
    <property type="entry name" value="Glucokinase"/>
    <property type="match status" value="1"/>
</dbReference>
<dbReference type="CDD" id="cd24008">
    <property type="entry name" value="ASKHA_NBD_GLK"/>
    <property type="match status" value="1"/>
</dbReference>
<evidence type="ECO:0000256" key="4">
    <source>
        <dbReference type="RuleBase" id="RU004046"/>
    </source>
</evidence>
<keyword evidence="3" id="KW-0547">Nucleotide-binding</keyword>
<evidence type="ECO:0000256" key="3">
    <source>
        <dbReference type="HAMAP-Rule" id="MF_00524"/>
    </source>
</evidence>
<dbReference type="AlphaFoldDB" id="A0A6G7PWV4"/>
<dbReference type="InterPro" id="IPR043129">
    <property type="entry name" value="ATPase_NBD"/>
</dbReference>